<feature type="domain" description="OmpR/PhoB-type" evidence="7">
    <location>
        <begin position="61"/>
        <end position="157"/>
    </location>
</feature>
<dbReference type="InterPro" id="IPR039420">
    <property type="entry name" value="WalR-like"/>
</dbReference>
<dbReference type="Pfam" id="PF00486">
    <property type="entry name" value="Trans_reg_C"/>
    <property type="match status" value="1"/>
</dbReference>
<dbReference type="Proteomes" id="UP001519363">
    <property type="component" value="Unassembled WGS sequence"/>
</dbReference>
<dbReference type="SMART" id="SM00862">
    <property type="entry name" value="Trans_reg_C"/>
    <property type="match status" value="1"/>
</dbReference>
<dbReference type="PANTHER" id="PTHR48111:SF1">
    <property type="entry name" value="TWO-COMPONENT RESPONSE REGULATOR ORR33"/>
    <property type="match status" value="1"/>
</dbReference>
<gene>
    <name evidence="8" type="ORF">JOF53_007249</name>
</gene>
<sequence>MLTQLQAADARLTIQLTIELPRTPEAAVAFSTLLREVTALPGGPAIQVSAQEDLVVPSPRRPAPVATGLVISPESRQVFRGGHPLDLTRLEFDLLLYLAERPHRVHHRRTLMAEVWGIGEPIRSRTIDVHMRRLRQKLGPDHAVITTVRGVGYRLDGDGRVRVS</sequence>
<evidence type="ECO:0000256" key="4">
    <source>
        <dbReference type="ARBA" id="ARBA00023125"/>
    </source>
</evidence>
<dbReference type="EMBL" id="JAGIOO010000001">
    <property type="protein sequence ID" value="MBP2478377.1"/>
    <property type="molecule type" value="Genomic_DNA"/>
</dbReference>
<keyword evidence="4 6" id="KW-0238">DNA-binding</keyword>
<evidence type="ECO:0000259" key="7">
    <source>
        <dbReference type="PROSITE" id="PS51755"/>
    </source>
</evidence>
<dbReference type="CDD" id="cd00383">
    <property type="entry name" value="trans_reg_C"/>
    <property type="match status" value="1"/>
</dbReference>
<reference evidence="8 9" key="1">
    <citation type="submission" date="2021-03" db="EMBL/GenBank/DDBJ databases">
        <title>Sequencing the genomes of 1000 actinobacteria strains.</title>
        <authorList>
            <person name="Klenk H.-P."/>
        </authorList>
    </citation>
    <scope>NUCLEOTIDE SEQUENCE [LARGE SCALE GENOMIC DNA]</scope>
    <source>
        <strain evidence="8 9">DSM 44580</strain>
    </source>
</reference>
<evidence type="ECO:0000256" key="6">
    <source>
        <dbReference type="PROSITE-ProRule" id="PRU01091"/>
    </source>
</evidence>
<dbReference type="RefSeq" id="WP_086782598.1">
    <property type="nucleotide sequence ID" value="NZ_JAGIOO010000001.1"/>
</dbReference>
<dbReference type="PROSITE" id="PS51755">
    <property type="entry name" value="OMPR_PHOB"/>
    <property type="match status" value="1"/>
</dbReference>
<dbReference type="InterPro" id="IPR001867">
    <property type="entry name" value="OmpR/PhoB-type_DNA-bd"/>
</dbReference>
<keyword evidence="1" id="KW-0597">Phosphoprotein</keyword>
<comment type="caution">
    <text evidence="8">The sequence shown here is derived from an EMBL/GenBank/DDBJ whole genome shotgun (WGS) entry which is preliminary data.</text>
</comment>
<protein>
    <submittedName>
        <fullName evidence="8">DNA-binding response OmpR family regulator</fullName>
    </submittedName>
</protein>
<dbReference type="GO" id="GO:0003677">
    <property type="term" value="F:DNA binding"/>
    <property type="evidence" value="ECO:0007669"/>
    <property type="project" value="UniProtKB-KW"/>
</dbReference>
<evidence type="ECO:0000256" key="3">
    <source>
        <dbReference type="ARBA" id="ARBA00023015"/>
    </source>
</evidence>
<organism evidence="8 9">
    <name type="scientific">Crossiella equi</name>
    <dbReference type="NCBI Taxonomy" id="130796"/>
    <lineage>
        <taxon>Bacteria</taxon>
        <taxon>Bacillati</taxon>
        <taxon>Actinomycetota</taxon>
        <taxon>Actinomycetes</taxon>
        <taxon>Pseudonocardiales</taxon>
        <taxon>Pseudonocardiaceae</taxon>
        <taxon>Crossiella</taxon>
    </lineage>
</organism>
<evidence type="ECO:0000256" key="1">
    <source>
        <dbReference type="ARBA" id="ARBA00022553"/>
    </source>
</evidence>
<dbReference type="InterPro" id="IPR016032">
    <property type="entry name" value="Sig_transdc_resp-reg_C-effctor"/>
</dbReference>
<dbReference type="SUPFAM" id="SSF46894">
    <property type="entry name" value="C-terminal effector domain of the bipartite response regulators"/>
    <property type="match status" value="1"/>
</dbReference>
<keyword evidence="5" id="KW-0804">Transcription</keyword>
<name>A0ABS5APP7_9PSEU</name>
<evidence type="ECO:0000313" key="9">
    <source>
        <dbReference type="Proteomes" id="UP001519363"/>
    </source>
</evidence>
<dbReference type="InterPro" id="IPR036388">
    <property type="entry name" value="WH-like_DNA-bd_sf"/>
</dbReference>
<keyword evidence="3" id="KW-0805">Transcription regulation</keyword>
<feature type="DNA-binding region" description="OmpR/PhoB-type" evidence="6">
    <location>
        <begin position="61"/>
        <end position="157"/>
    </location>
</feature>
<keyword evidence="9" id="KW-1185">Reference proteome</keyword>
<keyword evidence="2" id="KW-0902">Two-component regulatory system</keyword>
<evidence type="ECO:0000313" key="8">
    <source>
        <dbReference type="EMBL" id="MBP2478377.1"/>
    </source>
</evidence>
<accession>A0ABS5APP7</accession>
<dbReference type="Gene3D" id="1.10.10.10">
    <property type="entry name" value="Winged helix-like DNA-binding domain superfamily/Winged helix DNA-binding domain"/>
    <property type="match status" value="1"/>
</dbReference>
<evidence type="ECO:0000256" key="5">
    <source>
        <dbReference type="ARBA" id="ARBA00023163"/>
    </source>
</evidence>
<proteinExistence type="predicted"/>
<evidence type="ECO:0000256" key="2">
    <source>
        <dbReference type="ARBA" id="ARBA00023012"/>
    </source>
</evidence>
<dbReference type="PANTHER" id="PTHR48111">
    <property type="entry name" value="REGULATOR OF RPOS"/>
    <property type="match status" value="1"/>
</dbReference>